<evidence type="ECO:0000313" key="1">
    <source>
        <dbReference type="EMBL" id="XPM66448.1"/>
    </source>
</evidence>
<reference evidence="1 2" key="1">
    <citation type="journal article" date="2016" name="Genome Announc.">
        <title>Draft Genome Sequence of the Thermotolerant Cyanobacterium Desertifilum sp. IPPAS B-1220.</title>
        <authorList>
            <person name="Mironov K.S."/>
            <person name="Sinetova M.A."/>
            <person name="Bolatkhan K."/>
            <person name="Zayadan B.K."/>
            <person name="Ustinova V.V."/>
            <person name="Kupriyanova E.V."/>
            <person name="Skrypnik A.N."/>
            <person name="Gogoleva N.E."/>
            <person name="Gogolev Y.V."/>
            <person name="Los D.A."/>
        </authorList>
    </citation>
    <scope>NUCLEOTIDE SEQUENCE [LARGE SCALE GENOMIC DNA]</scope>
    <source>
        <strain evidence="1 2">IPPAS B-1220</strain>
    </source>
</reference>
<organism evidence="1 2">
    <name type="scientific">Desertifilum tharense IPPAS B-1220</name>
    <dbReference type="NCBI Taxonomy" id="1781255"/>
    <lineage>
        <taxon>Bacteria</taxon>
        <taxon>Bacillati</taxon>
        <taxon>Cyanobacteriota</taxon>
        <taxon>Cyanophyceae</taxon>
        <taxon>Desertifilales</taxon>
        <taxon>Desertifilaceae</taxon>
        <taxon>Desertifilum</taxon>
    </lineage>
</organism>
<dbReference type="EMBL" id="CP182909">
    <property type="protein sequence ID" value="XPM66448.1"/>
    <property type="molecule type" value="Genomic_DNA"/>
</dbReference>
<sequence>MESWEKSYSADPKDPLDRVADSPIQFATGYKRNIILNDEIWLTLHRYQFHQDLILTSIPSQAAGCLEFIFNLSSIAQYSEALQIKSGQHYLLGAIAPGRQRVQELARSPKLTVDIHLEPDRLLSWMGDVSREFPEDLWRSLSGEPYCSPIRDISPAMQLPLQKIINCPYQGRVKQLFLESQVLEIIALWIEQALTESANSEHPEFRLKSLSPLNLDQIERIHRAKEILMQQFQNPPTLMVPSTTGWTE</sequence>
<dbReference type="Proteomes" id="UP000095472">
    <property type="component" value="Chromosome"/>
</dbReference>
<proteinExistence type="predicted"/>
<protein>
    <submittedName>
        <fullName evidence="1">Uncharacterized protein</fullName>
    </submittedName>
</protein>
<accession>A0ACD5GZM9</accession>
<evidence type="ECO:0000313" key="2">
    <source>
        <dbReference type="Proteomes" id="UP000095472"/>
    </source>
</evidence>
<name>A0ACD5GZM9_9CYAN</name>
<keyword evidence="2" id="KW-1185">Reference proteome</keyword>
<gene>
    <name evidence="1" type="ORF">BH720_014690</name>
</gene>